<keyword evidence="5" id="KW-1185">Reference proteome</keyword>
<evidence type="ECO:0008006" key="6">
    <source>
        <dbReference type="Google" id="ProtNLM"/>
    </source>
</evidence>
<proteinExistence type="predicted"/>
<feature type="non-terminal residue" evidence="4">
    <location>
        <position position="1"/>
    </location>
</feature>
<dbReference type="PATRIC" id="fig|762967.3.peg.858"/>
<dbReference type="STRING" id="762967.HMPREF9440_01084"/>
<accession>H3KEC0</accession>
<dbReference type="EMBL" id="AFBQ01000148">
    <property type="protein sequence ID" value="EHY31540.1"/>
    <property type="molecule type" value="Genomic_DNA"/>
</dbReference>
<name>H3KEC0_9BURK</name>
<evidence type="ECO:0000313" key="4">
    <source>
        <dbReference type="EMBL" id="EHY31540.1"/>
    </source>
</evidence>
<sequence length="388" mass="41269">PGVELQEDARRWAGMGGDVLLPGTILWRTPEDFFRTLAAKPSAAKTADLPASPERWAAGVARLGALIDALGLPPQPALAAARVLVREGAAFPSSSGMTDGDFAKLLLVLDWCRAHRPAGIYLRSIPLEGIDTKWIERHAAIVCPLDDLTRPQAHPVEPADPAEPAGEAHPDADAPKRSAFERWQRRAGFRVLELPPLVLCRNTQAWLPAGAADADGADALARRAIQLPLAILQAAEPASPVVLIVENVQTGLAVDVPDDVPVFMGLGNAAAATVRALPWMGRKAVVYAGDLDVHGLEILARLRAAHGNVRSVLAGVEDFKRFEALAVDGATVAALGDYPRTDEEAALARMLFARREKLSRIEQERIPLAEVTAAVMAALKEAAAGGPR</sequence>
<dbReference type="InterPro" id="IPR024534">
    <property type="entry name" value="JetD_C"/>
</dbReference>
<evidence type="ECO:0000259" key="2">
    <source>
        <dbReference type="Pfam" id="PF09983"/>
    </source>
</evidence>
<feature type="compositionally biased region" description="Basic and acidic residues" evidence="1">
    <location>
        <begin position="166"/>
        <end position="177"/>
    </location>
</feature>
<feature type="region of interest" description="Disordered" evidence="1">
    <location>
        <begin position="152"/>
        <end position="177"/>
    </location>
</feature>
<dbReference type="Pfam" id="PF11795">
    <property type="entry name" value="DUF3322"/>
    <property type="match status" value="1"/>
</dbReference>
<organism evidence="4 5">
    <name type="scientific">Sutterella parvirubra YIT 11816</name>
    <dbReference type="NCBI Taxonomy" id="762967"/>
    <lineage>
        <taxon>Bacteria</taxon>
        <taxon>Pseudomonadati</taxon>
        <taxon>Pseudomonadota</taxon>
        <taxon>Betaproteobacteria</taxon>
        <taxon>Burkholderiales</taxon>
        <taxon>Sutterellaceae</taxon>
        <taxon>Sutterella</taxon>
    </lineage>
</organism>
<dbReference type="InterPro" id="IPR024537">
    <property type="entry name" value="DUF3322"/>
</dbReference>
<dbReference type="Proteomes" id="UP000004956">
    <property type="component" value="Unassembled WGS sequence"/>
</dbReference>
<evidence type="ECO:0000313" key="5">
    <source>
        <dbReference type="Proteomes" id="UP000004956"/>
    </source>
</evidence>
<reference evidence="4 5" key="1">
    <citation type="submission" date="2011-11" db="EMBL/GenBank/DDBJ databases">
        <authorList>
            <person name="Weinstock G."/>
            <person name="Sodergren E."/>
            <person name="Clifton S."/>
            <person name="Fulton L."/>
            <person name="Fulton B."/>
            <person name="Courtney L."/>
            <person name="Fronick C."/>
            <person name="Harrison M."/>
            <person name="Strong C."/>
            <person name="Farmer C."/>
            <person name="Delahaunty K."/>
            <person name="Markovic C."/>
            <person name="Hall O."/>
            <person name="Minx P."/>
            <person name="Tomlinson C."/>
            <person name="Mitreva M."/>
            <person name="Hou S."/>
            <person name="Chen J."/>
            <person name="Wollam A."/>
            <person name="Pepin K.H."/>
            <person name="Johnson M."/>
            <person name="Bhonagiri V."/>
            <person name="Zhang X."/>
            <person name="Suruliraj S."/>
            <person name="Warren W."/>
            <person name="Chinwalla A."/>
            <person name="Mardis E.R."/>
            <person name="Wilson R.K."/>
        </authorList>
    </citation>
    <scope>NUCLEOTIDE SEQUENCE [LARGE SCALE GENOMIC DNA]</scope>
    <source>
        <strain evidence="4 5">YIT 11816</strain>
    </source>
</reference>
<dbReference type="Pfam" id="PF09983">
    <property type="entry name" value="JetD_C"/>
    <property type="match status" value="1"/>
</dbReference>
<gene>
    <name evidence="4" type="ORF">HMPREF9440_01084</name>
</gene>
<feature type="domain" description="Wadjet protein JetD C-terminal" evidence="2">
    <location>
        <begin position="221"/>
        <end position="373"/>
    </location>
</feature>
<evidence type="ECO:0000259" key="3">
    <source>
        <dbReference type="Pfam" id="PF11795"/>
    </source>
</evidence>
<dbReference type="RefSeq" id="WP_008541880.1">
    <property type="nucleotide sequence ID" value="NZ_JH604943.1"/>
</dbReference>
<evidence type="ECO:0000256" key="1">
    <source>
        <dbReference type="SAM" id="MobiDB-lite"/>
    </source>
</evidence>
<dbReference type="AlphaFoldDB" id="H3KEC0"/>
<comment type="caution">
    <text evidence="4">The sequence shown here is derived from an EMBL/GenBank/DDBJ whole genome shotgun (WGS) entry which is preliminary data.</text>
</comment>
<dbReference type="HOGENOM" id="CLU_712778_0_0_4"/>
<feature type="domain" description="DUF3322" evidence="3">
    <location>
        <begin position="8"/>
        <end position="142"/>
    </location>
</feature>
<protein>
    <recommendedName>
        <fullName evidence="6">Wadjet protein JetD C-terminal domain-containing protein</fullName>
    </recommendedName>
</protein>